<dbReference type="InterPro" id="IPR000178">
    <property type="entry name" value="TF_IF2_bacterial-like"/>
</dbReference>
<comment type="caution">
    <text evidence="8">Lacks conserved residue(s) required for the propagation of feature annotation.</text>
</comment>
<feature type="domain" description="Tr-type G" evidence="11">
    <location>
        <begin position="614"/>
        <end position="789"/>
    </location>
</feature>
<evidence type="ECO:0000256" key="5">
    <source>
        <dbReference type="ARBA" id="ARBA00022917"/>
    </source>
</evidence>
<evidence type="ECO:0000256" key="6">
    <source>
        <dbReference type="ARBA" id="ARBA00023134"/>
    </source>
</evidence>
<evidence type="ECO:0000256" key="8">
    <source>
        <dbReference type="HAMAP-Rule" id="MF_00100"/>
    </source>
</evidence>
<dbReference type="SUPFAM" id="SSF52540">
    <property type="entry name" value="P-loop containing nucleoside triphosphate hydrolases"/>
    <property type="match status" value="1"/>
</dbReference>
<proteinExistence type="inferred from homology"/>
<dbReference type="Gene3D" id="3.40.50.10050">
    <property type="entry name" value="Translation initiation factor IF- 2, domain 3"/>
    <property type="match status" value="1"/>
</dbReference>
<feature type="compositionally biased region" description="Low complexity" evidence="10">
    <location>
        <begin position="198"/>
        <end position="222"/>
    </location>
</feature>
<dbReference type="NCBIfam" id="TIGR00487">
    <property type="entry name" value="IF-2"/>
    <property type="match status" value="1"/>
</dbReference>
<dbReference type="FunFam" id="2.40.30.10:FF:000008">
    <property type="entry name" value="Translation initiation factor IF-2"/>
    <property type="match status" value="1"/>
</dbReference>
<feature type="binding site" evidence="8">
    <location>
        <begin position="623"/>
        <end position="630"/>
    </location>
    <ligand>
        <name>GTP</name>
        <dbReference type="ChEBI" id="CHEBI:37565"/>
    </ligand>
</feature>
<keyword evidence="13" id="KW-1185">Reference proteome</keyword>
<gene>
    <name evidence="8" type="primary">infB</name>
    <name evidence="12" type="ORF">PX52LOC_01433</name>
</gene>
<evidence type="ECO:0000259" key="11">
    <source>
        <dbReference type="PROSITE" id="PS51722"/>
    </source>
</evidence>
<name>A0A5C1A8M4_9BACT</name>
<evidence type="ECO:0000256" key="10">
    <source>
        <dbReference type="SAM" id="MobiDB-lite"/>
    </source>
</evidence>
<evidence type="ECO:0000256" key="7">
    <source>
        <dbReference type="ARBA" id="ARBA00025162"/>
    </source>
</evidence>
<protein>
    <recommendedName>
        <fullName evidence="2 8">Translation initiation factor IF-2</fullName>
    </recommendedName>
</protein>
<dbReference type="InterPro" id="IPR027417">
    <property type="entry name" value="P-loop_NTPase"/>
</dbReference>
<feature type="binding site" evidence="8">
    <location>
        <begin position="728"/>
        <end position="731"/>
    </location>
    <ligand>
        <name>GTP</name>
        <dbReference type="ChEBI" id="CHEBI:37565"/>
    </ligand>
</feature>
<evidence type="ECO:0000256" key="1">
    <source>
        <dbReference type="ARBA" id="ARBA00007733"/>
    </source>
</evidence>
<keyword evidence="5 8" id="KW-0648">Protein biosynthesis</keyword>
<accession>A0A5C1A8M4</accession>
<feature type="region of interest" description="Disordered" evidence="10">
    <location>
        <begin position="44"/>
        <end position="149"/>
    </location>
</feature>
<dbReference type="SUPFAM" id="SSF52156">
    <property type="entry name" value="Initiation factor IF2/eIF5b, domain 3"/>
    <property type="match status" value="1"/>
</dbReference>
<dbReference type="CDD" id="cd03692">
    <property type="entry name" value="mtIF2_IVc"/>
    <property type="match status" value="1"/>
</dbReference>
<dbReference type="Proteomes" id="UP000324974">
    <property type="component" value="Chromosome"/>
</dbReference>
<evidence type="ECO:0000313" key="13">
    <source>
        <dbReference type="Proteomes" id="UP000324974"/>
    </source>
</evidence>
<dbReference type="PANTHER" id="PTHR43381:SF5">
    <property type="entry name" value="TR-TYPE G DOMAIN-CONTAINING PROTEIN"/>
    <property type="match status" value="1"/>
</dbReference>
<dbReference type="Gene3D" id="2.40.30.10">
    <property type="entry name" value="Translation factors"/>
    <property type="match status" value="2"/>
</dbReference>
<dbReference type="KEGG" id="lrs:PX52LOC_01433"/>
<keyword evidence="4 8" id="KW-0547">Nucleotide-binding</keyword>
<dbReference type="SUPFAM" id="SSF50447">
    <property type="entry name" value="Translation proteins"/>
    <property type="match status" value="2"/>
</dbReference>
<reference evidence="13" key="1">
    <citation type="submission" date="2019-08" db="EMBL/GenBank/DDBJ databases">
        <title>Limnoglobus roseus gen. nov., sp. nov., a novel freshwater planctomycete with a giant genome from the family Gemmataceae.</title>
        <authorList>
            <person name="Kulichevskaya I.S."/>
            <person name="Naumoff D.G."/>
            <person name="Miroshnikov K."/>
            <person name="Ivanova A."/>
            <person name="Philippov D.A."/>
            <person name="Hakobyan A."/>
            <person name="Rijpstra I.C."/>
            <person name="Sinninghe Damste J.S."/>
            <person name="Liesack W."/>
            <person name="Dedysh S.N."/>
        </authorList>
    </citation>
    <scope>NUCLEOTIDE SEQUENCE [LARGE SCALE GENOMIC DNA]</scope>
    <source>
        <strain evidence="13">PX52</strain>
    </source>
</reference>
<feature type="compositionally biased region" description="Pro residues" evidence="10">
    <location>
        <begin position="292"/>
        <end position="305"/>
    </location>
</feature>
<dbReference type="Gene3D" id="1.10.10.2480">
    <property type="match status" value="1"/>
</dbReference>
<feature type="compositionally biased region" description="Basic and acidic residues" evidence="10">
    <location>
        <begin position="385"/>
        <end position="394"/>
    </location>
</feature>
<comment type="function">
    <text evidence="7 8 9">One of the essential components for the initiation of protein synthesis. Protects formylmethionyl-tRNA from spontaneous hydrolysis and promotes its binding to the 30S ribosomal subunits. Also involved in the hydrolysis of GTP during the formation of the 70S ribosomal complex.</text>
</comment>
<dbReference type="InterPro" id="IPR006847">
    <property type="entry name" value="IF2_N"/>
</dbReference>
<evidence type="ECO:0000256" key="9">
    <source>
        <dbReference type="RuleBase" id="RU000644"/>
    </source>
</evidence>
<comment type="similarity">
    <text evidence="1 8 9">Belongs to the TRAFAC class translation factor GTPase superfamily. Classic translation factor GTPase family. IF-2 subfamily.</text>
</comment>
<evidence type="ECO:0000256" key="4">
    <source>
        <dbReference type="ARBA" id="ARBA00022741"/>
    </source>
</evidence>
<dbReference type="InterPro" id="IPR009000">
    <property type="entry name" value="Transl_B-barrel_sf"/>
</dbReference>
<dbReference type="InterPro" id="IPR015760">
    <property type="entry name" value="TIF_IF2"/>
</dbReference>
<dbReference type="AlphaFoldDB" id="A0A5C1A8M4"/>
<sequence>MSNTPTKEPKEKQIRVFELAKELNLESKQLLDYCKELGFAEVKNQLKGLSGDQVDALKDRSKKGPRASSPTAAPLPTVKATMPPPGKIESKIQHLPKAKVPAKPAEVTPPAPEPVAELPTPEPEPVVAEAPAEPEAPPAPEPVVAAPVVPPPPPKLPTFGAAKIQNLSGKAPPKPLPPKPVVAPPVATVPVVPPAAPAPTVTVPPVEQPTTPTPPAATVVPSEPTPPVAAPAAVSPPPTAPAPLPPQQIQRQTLPPTVSRPGVPTLGSSRPPQPGAPRPIMGPGNNPARPMGSPPQPGAPRPPQQGPGGPAAGPRPPQGPGGPRQIGSNPGRGPGHGPGHAPAGGPPKPHTGKGPPMVAPPKTGQPTKLTPEMLDKIRKLAQQGKRVDIKEIQKTGEVTTTGAPGDANRPNRGPGGEAQRPGGPPRPAMLPRQPGDPSPVVTEDDEKPKGPGGARVIGGDARHKNRQDRARQRGGSTSTDRNSVVIGTGGSVDMIEEKHGSRRGPRAALLSKLKRRQQQQVVKKEGPVEIAPPITVRSLSEAIGMKVGELSKRLVKETNKLYAVNSPVEFEVAELIAIEKGITLKLKERETAESKVLDKYKKRAEEMDPALAVTRPPIVTIMGHVDHGKTTLLDKIRQEYGIKSDVVSTEAGGITQVIRAWQVEKDGNHVTFLDTPGHEAFTKMRARGAKVTDIVVIVVAATDGVMPQTEEAISHAKAADVDIIVAINKIDMPNANVDKTRRQLYQLELLPDNMGGDVPFVETSATTGQGISELLEQVLLVAELADPPLKADPQHPGSGTCLEAYQDSDEGVKATLIVQQGTLHKGDILLCGSTFGRVRAMYNDMGVQIDEAGPSTPVKVTGLDEVPDADDPFYVVEDLSTAREIAEVRKSSRQRSALSSFTPISLDTFNAAKAAQKITELKVIIKAEARGSVEAIKKEMEKLVHEEVRVRVLHSGIGAINESDVELALTSPADTLVIGFNVTADDAALRLAEQRGVSLREYDIIYKLTDDVKSALEGKLKPIEEVVHLGRAVIRDTFKISKTGTIAGCYVTSGVIERSARVRVIRQGVVIFPPSEKVVGLDSLKRFKDDAKEVREGFECGMKITGFDDVKVDDVIEAFKIEIKYRTL</sequence>
<dbReference type="Pfam" id="PF22042">
    <property type="entry name" value="EF-G_D2"/>
    <property type="match status" value="1"/>
</dbReference>
<feature type="region of interest" description="Disordered" evidence="10">
    <location>
        <begin position="191"/>
        <end position="486"/>
    </location>
</feature>
<feature type="compositionally biased region" description="Pro residues" evidence="10">
    <location>
        <begin position="223"/>
        <end position="246"/>
    </location>
</feature>
<dbReference type="PROSITE" id="PS51722">
    <property type="entry name" value="G_TR_2"/>
    <property type="match status" value="1"/>
</dbReference>
<dbReference type="Pfam" id="PF11987">
    <property type="entry name" value="IF-2"/>
    <property type="match status" value="1"/>
</dbReference>
<dbReference type="InterPro" id="IPR005225">
    <property type="entry name" value="Small_GTP-bd"/>
</dbReference>
<keyword evidence="6 8" id="KW-0342">GTP-binding</keyword>
<organism evidence="12 13">
    <name type="scientific">Limnoglobus roseus</name>
    <dbReference type="NCBI Taxonomy" id="2598579"/>
    <lineage>
        <taxon>Bacteria</taxon>
        <taxon>Pseudomonadati</taxon>
        <taxon>Planctomycetota</taxon>
        <taxon>Planctomycetia</taxon>
        <taxon>Gemmatales</taxon>
        <taxon>Gemmataceae</taxon>
        <taxon>Limnoglobus</taxon>
    </lineage>
</organism>
<evidence type="ECO:0000256" key="3">
    <source>
        <dbReference type="ARBA" id="ARBA00022540"/>
    </source>
</evidence>
<dbReference type="GO" id="GO:0005525">
    <property type="term" value="F:GTP binding"/>
    <property type="evidence" value="ECO:0007669"/>
    <property type="project" value="UniProtKB-KW"/>
</dbReference>
<dbReference type="FunFam" id="3.40.50.300:FF:000019">
    <property type="entry name" value="Translation initiation factor IF-2"/>
    <property type="match status" value="1"/>
</dbReference>
<dbReference type="CDD" id="cd03702">
    <property type="entry name" value="IF2_mtIF2_II"/>
    <property type="match status" value="1"/>
</dbReference>
<evidence type="ECO:0000256" key="2">
    <source>
        <dbReference type="ARBA" id="ARBA00020675"/>
    </source>
</evidence>
<dbReference type="GO" id="GO:0003743">
    <property type="term" value="F:translation initiation factor activity"/>
    <property type="evidence" value="ECO:0007669"/>
    <property type="project" value="UniProtKB-UniRule"/>
</dbReference>
<dbReference type="PANTHER" id="PTHR43381">
    <property type="entry name" value="TRANSLATION INITIATION FACTOR IF-2-RELATED"/>
    <property type="match status" value="1"/>
</dbReference>
<dbReference type="FunFam" id="2.40.30.10:FF:000054">
    <property type="entry name" value="Translation initiation factor IF-2"/>
    <property type="match status" value="1"/>
</dbReference>
<dbReference type="RefSeq" id="WP_168218848.1">
    <property type="nucleotide sequence ID" value="NZ_CP042425.1"/>
</dbReference>
<dbReference type="Gene3D" id="3.40.50.300">
    <property type="entry name" value="P-loop containing nucleotide triphosphate hydrolases"/>
    <property type="match status" value="1"/>
</dbReference>
<dbReference type="HAMAP" id="MF_00100_B">
    <property type="entry name" value="IF_2_B"/>
    <property type="match status" value="1"/>
</dbReference>
<evidence type="ECO:0000313" key="12">
    <source>
        <dbReference type="EMBL" id="QEL14543.1"/>
    </source>
</evidence>
<keyword evidence="3 8" id="KW-0396">Initiation factor</keyword>
<dbReference type="InterPro" id="IPR023115">
    <property type="entry name" value="TIF_IF2_dom3"/>
</dbReference>
<dbReference type="EMBL" id="CP042425">
    <property type="protein sequence ID" value="QEL14543.1"/>
    <property type="molecule type" value="Genomic_DNA"/>
</dbReference>
<dbReference type="CDD" id="cd01887">
    <property type="entry name" value="IF2_eIF5B"/>
    <property type="match status" value="1"/>
</dbReference>
<dbReference type="FunFam" id="3.40.50.10050:FF:000001">
    <property type="entry name" value="Translation initiation factor IF-2"/>
    <property type="match status" value="1"/>
</dbReference>
<dbReference type="InterPro" id="IPR000795">
    <property type="entry name" value="T_Tr_GTP-bd_dom"/>
</dbReference>
<dbReference type="InterPro" id="IPR053905">
    <property type="entry name" value="EF-G-like_DII"/>
</dbReference>
<dbReference type="Pfam" id="PF04760">
    <property type="entry name" value="IF2_N"/>
    <property type="match status" value="1"/>
</dbReference>
<feature type="compositionally biased region" description="Low complexity" evidence="10">
    <location>
        <begin position="114"/>
        <end position="133"/>
    </location>
</feature>
<feature type="binding site" evidence="8">
    <location>
        <begin position="674"/>
        <end position="678"/>
    </location>
    <ligand>
        <name>GTP</name>
        <dbReference type="ChEBI" id="CHEBI:37565"/>
    </ligand>
</feature>
<dbReference type="Pfam" id="PF00009">
    <property type="entry name" value="GTP_EFTU"/>
    <property type="match status" value="1"/>
</dbReference>
<dbReference type="NCBIfam" id="TIGR00231">
    <property type="entry name" value="small_GTP"/>
    <property type="match status" value="1"/>
</dbReference>
<keyword evidence="8" id="KW-0963">Cytoplasm</keyword>
<dbReference type="InterPro" id="IPR044145">
    <property type="entry name" value="IF2_II"/>
</dbReference>
<dbReference type="GO" id="GO:0005829">
    <property type="term" value="C:cytosol"/>
    <property type="evidence" value="ECO:0007669"/>
    <property type="project" value="TreeGrafter"/>
</dbReference>
<dbReference type="PRINTS" id="PR00315">
    <property type="entry name" value="ELONGATNFCT"/>
</dbReference>
<comment type="subcellular location">
    <subcellularLocation>
        <location evidence="8">Cytoplasm</location>
    </subcellularLocation>
</comment>
<dbReference type="InterPro" id="IPR036925">
    <property type="entry name" value="TIF_IF2_dom3_sf"/>
</dbReference>
<dbReference type="GO" id="GO:0003924">
    <property type="term" value="F:GTPase activity"/>
    <property type="evidence" value="ECO:0007669"/>
    <property type="project" value="UniProtKB-UniRule"/>
</dbReference>